<protein>
    <submittedName>
        <fullName evidence="2">Adenylate cyclase</fullName>
        <ecNumber evidence="2">4.6.1.1</ecNumber>
    </submittedName>
</protein>
<feature type="domain" description="CYTH" evidence="1">
    <location>
        <begin position="5"/>
        <end position="170"/>
    </location>
</feature>
<dbReference type="GO" id="GO:0004016">
    <property type="term" value="F:adenylate cyclase activity"/>
    <property type="evidence" value="ECO:0007669"/>
    <property type="project" value="UniProtKB-EC"/>
</dbReference>
<dbReference type="CDD" id="cd07890">
    <property type="entry name" value="CYTH-like_AC_IV-like"/>
    <property type="match status" value="1"/>
</dbReference>
<dbReference type="PANTHER" id="PTHR21028:SF2">
    <property type="entry name" value="CYTH DOMAIN-CONTAINING PROTEIN"/>
    <property type="match status" value="1"/>
</dbReference>
<dbReference type="OrthoDB" id="116396at2"/>
<dbReference type="Proteomes" id="UP000008922">
    <property type="component" value="Chromosome"/>
</dbReference>
<dbReference type="SUPFAM" id="SSF55154">
    <property type="entry name" value="CYTH-like phosphatases"/>
    <property type="match status" value="1"/>
</dbReference>
<dbReference type="KEGG" id="atm:ANT_07800"/>
<dbReference type="InterPro" id="IPR033469">
    <property type="entry name" value="CYTH-like_dom_sf"/>
</dbReference>
<evidence type="ECO:0000313" key="2">
    <source>
        <dbReference type="EMBL" id="BAJ62814.1"/>
    </source>
</evidence>
<dbReference type="PROSITE" id="PS51707">
    <property type="entry name" value="CYTH"/>
    <property type="match status" value="1"/>
</dbReference>
<reference evidence="2 3" key="1">
    <citation type="submission" date="2010-12" db="EMBL/GenBank/DDBJ databases">
        <title>Whole genome sequence of Anaerolinea thermophila UNI-1.</title>
        <authorList>
            <person name="Narita-Yamada S."/>
            <person name="Kishi E."/>
            <person name="Watanabe Y."/>
            <person name="Takasaki K."/>
            <person name="Ankai A."/>
            <person name="Oguchi A."/>
            <person name="Fukui S."/>
            <person name="Takahashi M."/>
            <person name="Yashiro I."/>
            <person name="Hosoyama A."/>
            <person name="Sekiguchi Y."/>
            <person name="Hanada S."/>
            <person name="Fujita N."/>
        </authorList>
    </citation>
    <scope>NUCLEOTIDE SEQUENCE [LARGE SCALE GENOMIC DNA]</scope>
    <source>
        <strain evidence="3">DSM 14523 / JCM 11388 / NBRC 100420 / UNI-1</strain>
    </source>
</reference>
<dbReference type="HOGENOM" id="CLU_105244_0_0_0"/>
<dbReference type="STRING" id="926569.ANT_07800"/>
<dbReference type="InterPro" id="IPR023577">
    <property type="entry name" value="CYTH_domain"/>
</dbReference>
<dbReference type="Pfam" id="PF01928">
    <property type="entry name" value="CYTH"/>
    <property type="match status" value="1"/>
</dbReference>
<sequence length="204" mass="23152">MNSSEQEIEAKFPVHSLEGVRQRLEQAGAVLEAPRVHEVNLRFDTPDGALTRERRVLRLRRDSRSILTYKGAAKMGQEVSVRQEIEVEVSDFEAARHLLEALGYRVSILYEKFRTAYQLAGVHVVLDEMPFGNFVEIEGENAEQIHQIALSLGLCWEARVAESYLGLFERVRQAYGLPPTHLTFDALRGVKVEFSRIGLQEADT</sequence>
<proteinExistence type="predicted"/>
<name>E8N2K8_ANATU</name>
<accession>E8N2K8</accession>
<evidence type="ECO:0000259" key="1">
    <source>
        <dbReference type="PROSITE" id="PS51707"/>
    </source>
</evidence>
<keyword evidence="3" id="KW-1185">Reference proteome</keyword>
<organism evidence="2 3">
    <name type="scientific">Anaerolinea thermophila (strain DSM 14523 / JCM 11388 / NBRC 100420 / UNI-1)</name>
    <dbReference type="NCBI Taxonomy" id="926569"/>
    <lineage>
        <taxon>Bacteria</taxon>
        <taxon>Bacillati</taxon>
        <taxon>Chloroflexota</taxon>
        <taxon>Anaerolineae</taxon>
        <taxon>Anaerolineales</taxon>
        <taxon>Anaerolineaceae</taxon>
        <taxon>Anaerolinea</taxon>
    </lineage>
</organism>
<dbReference type="PANTHER" id="PTHR21028">
    <property type="entry name" value="SI:CH211-156B7.4"/>
    <property type="match status" value="1"/>
</dbReference>
<dbReference type="EMBL" id="AP012029">
    <property type="protein sequence ID" value="BAJ62814.1"/>
    <property type="molecule type" value="Genomic_DNA"/>
</dbReference>
<keyword evidence="2" id="KW-0456">Lyase</keyword>
<dbReference type="NCBIfam" id="TIGR00318">
    <property type="entry name" value="cyaB"/>
    <property type="match status" value="1"/>
</dbReference>
<dbReference type="eggNOG" id="COG1437">
    <property type="taxonomic scope" value="Bacteria"/>
</dbReference>
<gene>
    <name evidence="2" type="ordered locus">ANT_07800</name>
</gene>
<dbReference type="InParanoid" id="E8N2K8"/>
<dbReference type="Gene3D" id="2.40.320.10">
    <property type="entry name" value="Hypothetical Protein Pfu-838710-001"/>
    <property type="match status" value="1"/>
</dbReference>
<dbReference type="InterPro" id="IPR008173">
    <property type="entry name" value="Adenylyl_cyclase_CyaB"/>
</dbReference>
<dbReference type="EC" id="4.6.1.1" evidence="2"/>
<evidence type="ECO:0000313" key="3">
    <source>
        <dbReference type="Proteomes" id="UP000008922"/>
    </source>
</evidence>
<dbReference type="SMART" id="SM01118">
    <property type="entry name" value="CYTH"/>
    <property type="match status" value="1"/>
</dbReference>
<dbReference type="RefSeq" id="WP_013559207.1">
    <property type="nucleotide sequence ID" value="NC_014960.1"/>
</dbReference>
<dbReference type="AlphaFoldDB" id="E8N2K8"/>